<organism evidence="1 2">
    <name type="scientific">Actinomadura parmotrematis</name>
    <dbReference type="NCBI Taxonomy" id="2864039"/>
    <lineage>
        <taxon>Bacteria</taxon>
        <taxon>Bacillati</taxon>
        <taxon>Actinomycetota</taxon>
        <taxon>Actinomycetes</taxon>
        <taxon>Streptosporangiales</taxon>
        <taxon>Thermomonosporaceae</taxon>
        <taxon>Actinomadura</taxon>
    </lineage>
</organism>
<dbReference type="RefSeq" id="WP_220168090.1">
    <property type="nucleotide sequence ID" value="NZ_JAIBOA010000013.1"/>
</dbReference>
<name>A0ABS7FX20_9ACTN</name>
<dbReference type="Proteomes" id="UP000774570">
    <property type="component" value="Unassembled WGS sequence"/>
</dbReference>
<evidence type="ECO:0000313" key="2">
    <source>
        <dbReference type="Proteomes" id="UP000774570"/>
    </source>
</evidence>
<comment type="caution">
    <text evidence="1">The sequence shown here is derived from an EMBL/GenBank/DDBJ whole genome shotgun (WGS) entry which is preliminary data.</text>
</comment>
<accession>A0ABS7FX20</accession>
<proteinExistence type="predicted"/>
<gene>
    <name evidence="1" type="ORF">K1Y72_20935</name>
</gene>
<protein>
    <submittedName>
        <fullName evidence="1">Uncharacterized protein</fullName>
    </submittedName>
</protein>
<evidence type="ECO:0000313" key="1">
    <source>
        <dbReference type="EMBL" id="MBW8484861.1"/>
    </source>
</evidence>
<dbReference type="EMBL" id="JAIBOA010000013">
    <property type="protein sequence ID" value="MBW8484861.1"/>
    <property type="molecule type" value="Genomic_DNA"/>
</dbReference>
<reference evidence="1 2" key="1">
    <citation type="submission" date="2021-07" db="EMBL/GenBank/DDBJ databases">
        <title>Actinomadura sp. PM05-2 isolated from lichen.</title>
        <authorList>
            <person name="Somphong A."/>
            <person name="Phongsopitanun W."/>
            <person name="Tanasupawat S."/>
            <person name="Peongsungnone V."/>
        </authorList>
    </citation>
    <scope>NUCLEOTIDE SEQUENCE [LARGE SCALE GENOMIC DNA]</scope>
    <source>
        <strain evidence="1 2">PM05-2</strain>
    </source>
</reference>
<keyword evidence="2" id="KW-1185">Reference proteome</keyword>
<sequence>MGLGPALALIAVAYALGLLTGRLRRRAPAPPAVPAGPDETDRAITGFGEELAALDIDPAAPRVHAESLADYGRALDAYEEAKQARTADPGDPVPTRRALEAGRTALIRIQAREAGRPVPADPERIAAHRPAPAYSGDRFRYQGRSDADHLFAIDWPEPGAPAIVHFARQGADGEARLEAVAIADGREEAGRVAFLWGPAEGRFLIGGWTNPVYPAGATHLRVPADDWPSAAHNTWTLRLESARDAAELTAEHHGLGADVLAVRAAARTALNVHLDTDGPWRVAYQCGRAHAHRPACRRGEPALAGSGPRMFGLTLPGPGLVCVDVPPRARWSLTLAEAGPAGAGRLLRGIVPGGAAP</sequence>